<comment type="similarity">
    <text evidence="8 9">Belongs to the TonB-dependent receptor family.</text>
</comment>
<dbReference type="GO" id="GO:0009279">
    <property type="term" value="C:cell outer membrane"/>
    <property type="evidence" value="ECO:0007669"/>
    <property type="project" value="UniProtKB-SubCell"/>
</dbReference>
<evidence type="ECO:0000256" key="3">
    <source>
        <dbReference type="ARBA" id="ARBA00022452"/>
    </source>
</evidence>
<comment type="subcellular location">
    <subcellularLocation>
        <location evidence="1 8">Cell outer membrane</location>
        <topology evidence="1 8">Multi-pass membrane protein</topology>
    </subcellularLocation>
</comment>
<accession>A0A1V9E9T7</accession>
<feature type="domain" description="TonB-dependent receptor plug" evidence="12">
    <location>
        <begin position="135"/>
        <end position="254"/>
    </location>
</feature>
<dbReference type="RefSeq" id="WP_081203268.1">
    <property type="nucleotide sequence ID" value="NZ_FOCZ01000005.1"/>
</dbReference>
<dbReference type="Gene3D" id="2.170.130.10">
    <property type="entry name" value="TonB-dependent receptor, plug domain"/>
    <property type="match status" value="1"/>
</dbReference>
<feature type="signal peptide" evidence="10">
    <location>
        <begin position="1"/>
        <end position="21"/>
    </location>
</feature>
<dbReference type="Pfam" id="PF13715">
    <property type="entry name" value="CarbopepD_reg_2"/>
    <property type="match status" value="1"/>
</dbReference>
<dbReference type="EMBL" id="LVXG01000056">
    <property type="protein sequence ID" value="OQP42851.1"/>
    <property type="molecule type" value="Genomic_DNA"/>
</dbReference>
<keyword evidence="5 9" id="KW-0798">TonB box</keyword>
<dbReference type="OrthoDB" id="9768177at2"/>
<dbReference type="Proteomes" id="UP000192610">
    <property type="component" value="Unassembled WGS sequence"/>
</dbReference>
<dbReference type="Pfam" id="PF00593">
    <property type="entry name" value="TonB_dep_Rec_b-barrel"/>
    <property type="match status" value="1"/>
</dbReference>
<dbReference type="InterPro" id="IPR000531">
    <property type="entry name" value="Beta-barrel_TonB"/>
</dbReference>
<evidence type="ECO:0000256" key="2">
    <source>
        <dbReference type="ARBA" id="ARBA00022448"/>
    </source>
</evidence>
<gene>
    <name evidence="13" type="ORF">A4H97_11895</name>
</gene>
<evidence type="ECO:0000313" key="14">
    <source>
        <dbReference type="Proteomes" id="UP000192610"/>
    </source>
</evidence>
<evidence type="ECO:0000256" key="10">
    <source>
        <dbReference type="SAM" id="SignalP"/>
    </source>
</evidence>
<dbReference type="InterPro" id="IPR037066">
    <property type="entry name" value="Plug_dom_sf"/>
</dbReference>
<dbReference type="InterPro" id="IPR023996">
    <property type="entry name" value="TonB-dep_OMP_SusC/RagA"/>
</dbReference>
<evidence type="ECO:0000256" key="8">
    <source>
        <dbReference type="PROSITE-ProRule" id="PRU01360"/>
    </source>
</evidence>
<keyword evidence="6 8" id="KW-0472">Membrane</keyword>
<organism evidence="13 14">
    <name type="scientific">Niastella yeongjuensis</name>
    <dbReference type="NCBI Taxonomy" id="354355"/>
    <lineage>
        <taxon>Bacteria</taxon>
        <taxon>Pseudomonadati</taxon>
        <taxon>Bacteroidota</taxon>
        <taxon>Chitinophagia</taxon>
        <taxon>Chitinophagales</taxon>
        <taxon>Chitinophagaceae</taxon>
        <taxon>Niastella</taxon>
    </lineage>
</organism>
<dbReference type="SUPFAM" id="SSF56935">
    <property type="entry name" value="Porins"/>
    <property type="match status" value="1"/>
</dbReference>
<keyword evidence="7 8" id="KW-0998">Cell outer membrane</keyword>
<keyword evidence="14" id="KW-1185">Reference proteome</keyword>
<protein>
    <submittedName>
        <fullName evidence="13">SusC/RagA family TonB-linked outer membrane protein</fullName>
    </submittedName>
</protein>
<dbReference type="InterPro" id="IPR039426">
    <property type="entry name" value="TonB-dep_rcpt-like"/>
</dbReference>
<evidence type="ECO:0000259" key="12">
    <source>
        <dbReference type="Pfam" id="PF07715"/>
    </source>
</evidence>
<evidence type="ECO:0000256" key="6">
    <source>
        <dbReference type="ARBA" id="ARBA00023136"/>
    </source>
</evidence>
<evidence type="ECO:0000256" key="9">
    <source>
        <dbReference type="RuleBase" id="RU003357"/>
    </source>
</evidence>
<name>A0A1V9E9T7_9BACT</name>
<dbReference type="SUPFAM" id="SSF49464">
    <property type="entry name" value="Carboxypeptidase regulatory domain-like"/>
    <property type="match status" value="1"/>
</dbReference>
<evidence type="ECO:0000313" key="13">
    <source>
        <dbReference type="EMBL" id="OQP42851.1"/>
    </source>
</evidence>
<evidence type="ECO:0000259" key="11">
    <source>
        <dbReference type="Pfam" id="PF00593"/>
    </source>
</evidence>
<keyword evidence="4 8" id="KW-0812">Transmembrane</keyword>
<dbReference type="InterPro" id="IPR023997">
    <property type="entry name" value="TonB-dep_OMP_SusC/RagA_CS"/>
</dbReference>
<feature type="chain" id="PRO_5010690492" evidence="10">
    <location>
        <begin position="22"/>
        <end position="1043"/>
    </location>
</feature>
<evidence type="ECO:0000256" key="7">
    <source>
        <dbReference type="ARBA" id="ARBA00023237"/>
    </source>
</evidence>
<sequence>MTKAVSAWLLPALLVPFISFSQENAPADPAKAAKVNANNITISGRILDDKTKAPLAGATIHIKNTTHEVATDEKGSFQFLTGQRLPMVFIITYVGYQPRELTINQADNNIITLHETNSQLNDVVVVGYGTQQRKNLISSISKVNAAEVKDIPVAGVDAQLQGKAAGVQINSNAGVPGDGVFIRVRGATSINASNDPLYVVDGVFINNTSLQTVSTGGRATSPIADINPADIESIEVLKDANATAIYGARGANGVVIITTKRGNYNATPRINVKASQGWAWAPQLWDLTTGPQHAELVNEFYANSYQDALAANDAAGIAKYKYLPFRALTDNPAATPAPRGLPEEQQTYDRLHKVFRTGLLNEYDASLQGGSKSTKYYIGGGYTKQQADIKPIDFSRASFKLNLDQKVNEKVQVGVSNSLYRTFRNQARSGDGPAGGLLQSALHTPTYLPETNADGTPARWAGFDNLDVLINNYDVNTISLRYIGNLYLDAEIIPDLKFRTSWSLDYNHYNESEYWNNLTQLGAAPTNGLATSIQTQNTTWINENTLQYRKNLFGGHALGILVGNSIQGNTLRTDSLSGSGFPNNSFRSIASAANRSSSQKFTKGNLVSFFSRVDYNYSGKYFLEASIRADGSSRFGENNRFGYFPSVGVAWRLREEPFLKGVSWLSDLKLRASVGLTGNQNGINNFAAQGLWTGGAGYPDATGGTDQPGTAPQQLGNADLKWEKTRQANVGVDVGLLNGLVNVEVNFYNKYTTDALLQLPIQAISGFNSYAANVGEISNKGYEVSIFSNNIRRKDFSWTTSFNISGNKNRIEKLPTPISYYNRDWIRLQEGYSLYSFWLYKQQYVDPQTGQAVFEDVVKDGTINTSDRQIIGSAIPKFFGGITNNLRYKDFDLGIAFTYQYGNKIFNLNRFFGEGGGTRDANRVLFANQLKRWQQPGDITDVPRLTAYGNNYTLEQNSRFLEDGSFIKLSSVTFGYSIPQRIVTKAHLQGVRLYFVGSNLLWIKKYSGPDPESNVTGIQNVQGLDLGTPPQPRTVQFGVNVTL</sequence>
<dbReference type="STRING" id="354355.SAMN05660816_03045"/>
<dbReference type="NCBIfam" id="TIGR04057">
    <property type="entry name" value="SusC_RagA_signa"/>
    <property type="match status" value="1"/>
</dbReference>
<dbReference type="NCBIfam" id="TIGR04056">
    <property type="entry name" value="OMP_RagA_SusC"/>
    <property type="match status" value="1"/>
</dbReference>
<proteinExistence type="inferred from homology"/>
<dbReference type="PROSITE" id="PS52016">
    <property type="entry name" value="TONB_DEPENDENT_REC_3"/>
    <property type="match status" value="1"/>
</dbReference>
<dbReference type="Gene3D" id="2.60.40.1120">
    <property type="entry name" value="Carboxypeptidase-like, regulatory domain"/>
    <property type="match status" value="1"/>
</dbReference>
<dbReference type="InterPro" id="IPR012910">
    <property type="entry name" value="Plug_dom"/>
</dbReference>
<keyword evidence="10" id="KW-0732">Signal</keyword>
<dbReference type="Gene3D" id="2.40.170.20">
    <property type="entry name" value="TonB-dependent receptor, beta-barrel domain"/>
    <property type="match status" value="1"/>
</dbReference>
<feature type="domain" description="TonB-dependent receptor-like beta-barrel" evidence="11">
    <location>
        <begin position="424"/>
        <end position="901"/>
    </location>
</feature>
<comment type="caution">
    <text evidence="13">The sequence shown here is derived from an EMBL/GenBank/DDBJ whole genome shotgun (WGS) entry which is preliminary data.</text>
</comment>
<evidence type="ECO:0000256" key="5">
    <source>
        <dbReference type="ARBA" id="ARBA00023077"/>
    </source>
</evidence>
<keyword evidence="2 8" id="KW-0813">Transport</keyword>
<keyword evidence="3 8" id="KW-1134">Transmembrane beta strand</keyword>
<dbReference type="AlphaFoldDB" id="A0A1V9E9T7"/>
<dbReference type="Pfam" id="PF07715">
    <property type="entry name" value="Plug"/>
    <property type="match status" value="1"/>
</dbReference>
<dbReference type="InterPro" id="IPR036942">
    <property type="entry name" value="Beta-barrel_TonB_sf"/>
</dbReference>
<evidence type="ECO:0000256" key="4">
    <source>
        <dbReference type="ARBA" id="ARBA00022692"/>
    </source>
</evidence>
<evidence type="ECO:0000256" key="1">
    <source>
        <dbReference type="ARBA" id="ARBA00004571"/>
    </source>
</evidence>
<dbReference type="InterPro" id="IPR008969">
    <property type="entry name" value="CarboxyPept-like_regulatory"/>
</dbReference>
<reference evidence="14" key="1">
    <citation type="submission" date="2016-04" db="EMBL/GenBank/DDBJ databases">
        <authorList>
            <person name="Chen L."/>
            <person name="Zhuang W."/>
            <person name="Wang G."/>
        </authorList>
    </citation>
    <scope>NUCLEOTIDE SEQUENCE [LARGE SCALE GENOMIC DNA]</scope>
    <source>
        <strain evidence="14">17621</strain>
    </source>
</reference>